<accession>A0AAU9D4A3</accession>
<keyword evidence="18" id="KW-1185">Reference proteome</keyword>
<dbReference type="InterPro" id="IPR029056">
    <property type="entry name" value="Ribokinase-like"/>
</dbReference>
<gene>
    <name evidence="17" type="primary">thiD</name>
    <name evidence="17" type="ORF">XA3_10400</name>
</gene>
<keyword evidence="8" id="KW-0808">Transferase</keyword>
<evidence type="ECO:0000256" key="1">
    <source>
        <dbReference type="ARBA" id="ARBA00000151"/>
    </source>
</evidence>
<dbReference type="EC" id="2.7.4.7" evidence="6"/>
<evidence type="ECO:0000256" key="14">
    <source>
        <dbReference type="ARBA" id="ARBA00042102"/>
    </source>
</evidence>
<evidence type="ECO:0000256" key="10">
    <source>
        <dbReference type="ARBA" id="ARBA00022777"/>
    </source>
</evidence>
<sequence length="272" mass="29995">MTNEFPQALTIAGSDSDGSAGIEADLRSFFQCHVYGLVIQTTAVAGNSYGVFDRCSLPNDFIRSEFTNLASDFKIRAAKTGMLPDSQMISLVAEEYQKTDFGPLVVDPVIVSKHGAILMDEPGVNTLREKLLPLSTVITPNFKEAQALTELQIKDDQLIKQAAKKMQSWGAKNVMIKGAHNFESEQKSVRDFVLLADGSTFWLENDYVDTKRINGTGDTLSAIITAELAKGKNVKDAIIIANKNTYRALKQPINVGHQYGPINHWQIKEDLN</sequence>
<dbReference type="GO" id="GO:0008972">
    <property type="term" value="F:phosphomethylpyrimidine kinase activity"/>
    <property type="evidence" value="ECO:0007669"/>
    <property type="project" value="UniProtKB-EC"/>
</dbReference>
<dbReference type="SUPFAM" id="SSF53613">
    <property type="entry name" value="Ribokinase-like"/>
    <property type="match status" value="1"/>
</dbReference>
<reference evidence="17 18" key="1">
    <citation type="journal article" date="2023" name="Microbiol. Spectr.">
        <title>Symbiosis of Carpenter Bees with Uncharacterized Lactic Acid Bacteria Showing NAD Auxotrophy.</title>
        <authorList>
            <person name="Kawasaki S."/>
            <person name="Ozawa K."/>
            <person name="Mori T."/>
            <person name="Yamamoto A."/>
            <person name="Ito M."/>
            <person name="Ohkuma M."/>
            <person name="Sakamoto M."/>
            <person name="Matsutani M."/>
        </authorList>
    </citation>
    <scope>NUCLEOTIDE SEQUENCE [LARGE SCALE GENOMIC DNA]</scope>
    <source>
        <strain evidence="17 18">XA3</strain>
    </source>
</reference>
<dbReference type="PANTHER" id="PTHR20858:SF17">
    <property type="entry name" value="HYDROXYMETHYLPYRIMIDINE_PHOSPHOMETHYLPYRIMIDINE KINASE THI20-RELATED"/>
    <property type="match status" value="1"/>
</dbReference>
<name>A0AAU9D4A3_9LACO</name>
<dbReference type="Gene3D" id="3.40.1190.20">
    <property type="match status" value="1"/>
</dbReference>
<evidence type="ECO:0000256" key="7">
    <source>
        <dbReference type="ARBA" id="ARBA00019161"/>
    </source>
</evidence>
<dbReference type="AlphaFoldDB" id="A0AAU9D4A3"/>
<evidence type="ECO:0000259" key="16">
    <source>
        <dbReference type="Pfam" id="PF08543"/>
    </source>
</evidence>
<protein>
    <recommendedName>
        <fullName evidence="7">Hydroxymethylpyrimidine/phosphomethylpyrimidine kinase</fullName>
        <ecNumber evidence="5">2.7.1.49</ecNumber>
        <ecNumber evidence="6">2.7.4.7</ecNumber>
    </recommendedName>
    <alternativeName>
        <fullName evidence="14">Hydroxymethylpyrimidine kinase</fullName>
    </alternativeName>
    <alternativeName>
        <fullName evidence="15">Hydroxymethylpyrimidine phosphate kinase</fullName>
    </alternativeName>
</protein>
<dbReference type="Proteomes" id="UP001321861">
    <property type="component" value="Chromosome"/>
</dbReference>
<dbReference type="GO" id="GO:0005524">
    <property type="term" value="F:ATP binding"/>
    <property type="evidence" value="ECO:0007669"/>
    <property type="project" value="UniProtKB-KW"/>
</dbReference>
<comment type="catalytic activity">
    <reaction evidence="1">
        <text>4-amino-5-hydroxymethyl-2-methylpyrimidine + ATP = 4-amino-2-methyl-5-(phosphooxymethyl)pyrimidine + ADP + H(+)</text>
        <dbReference type="Rhea" id="RHEA:23096"/>
        <dbReference type="ChEBI" id="CHEBI:15378"/>
        <dbReference type="ChEBI" id="CHEBI:16892"/>
        <dbReference type="ChEBI" id="CHEBI:30616"/>
        <dbReference type="ChEBI" id="CHEBI:58354"/>
        <dbReference type="ChEBI" id="CHEBI:456216"/>
        <dbReference type="EC" id="2.7.1.49"/>
    </reaction>
</comment>
<evidence type="ECO:0000256" key="11">
    <source>
        <dbReference type="ARBA" id="ARBA00022840"/>
    </source>
</evidence>
<keyword evidence="10 17" id="KW-0418">Kinase</keyword>
<evidence type="ECO:0000256" key="12">
    <source>
        <dbReference type="ARBA" id="ARBA00022977"/>
    </source>
</evidence>
<evidence type="ECO:0000256" key="6">
    <source>
        <dbReference type="ARBA" id="ARBA00012963"/>
    </source>
</evidence>
<keyword evidence="9" id="KW-0547">Nucleotide-binding</keyword>
<dbReference type="InterPro" id="IPR004399">
    <property type="entry name" value="HMP/HMP-P_kinase_dom"/>
</dbReference>
<evidence type="ECO:0000256" key="5">
    <source>
        <dbReference type="ARBA" id="ARBA00012135"/>
    </source>
</evidence>
<dbReference type="GO" id="GO:0005829">
    <property type="term" value="C:cytosol"/>
    <property type="evidence" value="ECO:0007669"/>
    <property type="project" value="TreeGrafter"/>
</dbReference>
<comment type="catalytic activity">
    <reaction evidence="2">
        <text>4-amino-2-methyl-5-(phosphooxymethyl)pyrimidine + ATP = 4-amino-2-methyl-5-(diphosphooxymethyl)pyrimidine + ADP</text>
        <dbReference type="Rhea" id="RHEA:19893"/>
        <dbReference type="ChEBI" id="CHEBI:30616"/>
        <dbReference type="ChEBI" id="CHEBI:57841"/>
        <dbReference type="ChEBI" id="CHEBI:58354"/>
        <dbReference type="ChEBI" id="CHEBI:456216"/>
        <dbReference type="EC" id="2.7.4.7"/>
    </reaction>
</comment>
<dbReference type="Pfam" id="PF08543">
    <property type="entry name" value="Phos_pyr_kin"/>
    <property type="match status" value="1"/>
</dbReference>
<comment type="similarity">
    <text evidence="4">Belongs to the ThiD family.</text>
</comment>
<evidence type="ECO:0000256" key="3">
    <source>
        <dbReference type="ARBA" id="ARBA00004769"/>
    </source>
</evidence>
<evidence type="ECO:0000256" key="4">
    <source>
        <dbReference type="ARBA" id="ARBA00009879"/>
    </source>
</evidence>
<dbReference type="EMBL" id="AP026802">
    <property type="protein sequence ID" value="BDR58599.1"/>
    <property type="molecule type" value="Genomic_DNA"/>
</dbReference>
<dbReference type="InterPro" id="IPR013749">
    <property type="entry name" value="PM/HMP-P_kinase-1"/>
</dbReference>
<dbReference type="GO" id="GO:0008902">
    <property type="term" value="F:hydroxymethylpyrimidine kinase activity"/>
    <property type="evidence" value="ECO:0007669"/>
    <property type="project" value="UniProtKB-EC"/>
</dbReference>
<evidence type="ECO:0000256" key="2">
    <source>
        <dbReference type="ARBA" id="ARBA00000565"/>
    </source>
</evidence>
<dbReference type="KEGG" id="xap:XA3_10400"/>
<feature type="domain" description="Pyridoxamine kinase/Phosphomethylpyrimidine kinase" evidence="16">
    <location>
        <begin position="15"/>
        <end position="263"/>
    </location>
</feature>
<evidence type="ECO:0000256" key="15">
    <source>
        <dbReference type="ARBA" id="ARBA00043176"/>
    </source>
</evidence>
<dbReference type="NCBIfam" id="TIGR00097">
    <property type="entry name" value="HMP-P_kinase"/>
    <property type="match status" value="1"/>
</dbReference>
<comment type="pathway">
    <text evidence="3">Cofactor biosynthesis; thiamine diphosphate biosynthesis; 4-amino-2-methyl-5-diphosphomethylpyrimidine from 5-amino-1-(5-phospho-D-ribosyl)imidazole: step 3/3.</text>
</comment>
<evidence type="ECO:0000256" key="9">
    <source>
        <dbReference type="ARBA" id="ARBA00022741"/>
    </source>
</evidence>
<dbReference type="RefSeq" id="WP_317636592.1">
    <property type="nucleotide sequence ID" value="NZ_AP026802.1"/>
</dbReference>
<dbReference type="EC" id="2.7.1.49" evidence="5"/>
<evidence type="ECO:0000256" key="13">
    <source>
        <dbReference type="ARBA" id="ARBA00037917"/>
    </source>
</evidence>
<organism evidence="17 18">
    <name type="scientific">Xylocopilactobacillus apicola</name>
    <dbReference type="NCBI Taxonomy" id="2932184"/>
    <lineage>
        <taxon>Bacteria</taxon>
        <taxon>Bacillati</taxon>
        <taxon>Bacillota</taxon>
        <taxon>Bacilli</taxon>
        <taxon>Lactobacillales</taxon>
        <taxon>Lactobacillaceae</taxon>
        <taxon>Xylocopilactobacillus</taxon>
    </lineage>
</organism>
<dbReference type="CDD" id="cd01169">
    <property type="entry name" value="HMPP_kinase"/>
    <property type="match status" value="1"/>
</dbReference>
<dbReference type="FunFam" id="3.40.1190.20:FF:000003">
    <property type="entry name" value="Phosphomethylpyrimidine kinase ThiD"/>
    <property type="match status" value="1"/>
</dbReference>
<comment type="pathway">
    <text evidence="13">Cofactor biosynthesis; thiamine diphosphate biosynthesis; 4-amino-2-methyl-5-diphosphomethylpyrimidine from 5-amino-1-(5-phospho-D-ribosyl)imidazole: step 2/3.</text>
</comment>
<keyword evidence="12" id="KW-0784">Thiamine biosynthesis</keyword>
<dbReference type="GO" id="GO:0009228">
    <property type="term" value="P:thiamine biosynthetic process"/>
    <property type="evidence" value="ECO:0007669"/>
    <property type="project" value="UniProtKB-KW"/>
</dbReference>
<evidence type="ECO:0000256" key="8">
    <source>
        <dbReference type="ARBA" id="ARBA00022679"/>
    </source>
</evidence>
<evidence type="ECO:0000313" key="18">
    <source>
        <dbReference type="Proteomes" id="UP001321861"/>
    </source>
</evidence>
<proteinExistence type="inferred from homology"/>
<evidence type="ECO:0000313" key="17">
    <source>
        <dbReference type="EMBL" id="BDR58599.1"/>
    </source>
</evidence>
<keyword evidence="11" id="KW-0067">ATP-binding</keyword>
<dbReference type="PANTHER" id="PTHR20858">
    <property type="entry name" value="PHOSPHOMETHYLPYRIMIDINE KINASE"/>
    <property type="match status" value="1"/>
</dbReference>